<protein>
    <recommendedName>
        <fullName evidence="1">DUF7281 domain-containing protein</fullName>
    </recommendedName>
</protein>
<sequence>MPESPSELNAKDLEVLQRAYRRREQRVSYSNAWQKAHGLLRIGVRDGKYLHLTDEDYDKLHLSIKSLKGFDVQTDSLNKNRVGAAKLTANEKLAKHGPSHNYIQIACRSEVLVAGQSIKIPAYSQLRLRYQDLALAPQQSIVVVENLEAMNHWHHFVLPSSLHNAIAVYRGHDALARGVKSWLAELHANGQFIVYFPDYDLSGLGIALNETCNAILIPSDIEAALQIKADKPSAFAAQYAEFSSLKARIPAGWVQLLTTMKADASTITQEAMAAHELPLMVLNR</sequence>
<name>A0ABV3U1J8_9GAMM</name>
<gene>
    <name evidence="2" type="ORF">AB4876_02665</name>
</gene>
<dbReference type="Proteomes" id="UP001557485">
    <property type="component" value="Unassembled WGS sequence"/>
</dbReference>
<accession>A0ABV3U1J8</accession>
<dbReference type="EMBL" id="JBFRYA010000001">
    <property type="protein sequence ID" value="MEX1667793.1"/>
    <property type="molecule type" value="Genomic_DNA"/>
</dbReference>
<proteinExistence type="predicted"/>
<dbReference type="Pfam" id="PF23947">
    <property type="entry name" value="DUF7281"/>
    <property type="match status" value="1"/>
</dbReference>
<evidence type="ECO:0000313" key="3">
    <source>
        <dbReference type="Proteomes" id="UP001557485"/>
    </source>
</evidence>
<organism evidence="2 3">
    <name type="scientific">Zhongshania guokunii</name>
    <dbReference type="NCBI Taxonomy" id="641783"/>
    <lineage>
        <taxon>Bacteria</taxon>
        <taxon>Pseudomonadati</taxon>
        <taxon>Pseudomonadota</taxon>
        <taxon>Gammaproteobacteria</taxon>
        <taxon>Cellvibrionales</taxon>
        <taxon>Spongiibacteraceae</taxon>
        <taxon>Zhongshania</taxon>
    </lineage>
</organism>
<evidence type="ECO:0000313" key="2">
    <source>
        <dbReference type="EMBL" id="MEX1667793.1"/>
    </source>
</evidence>
<dbReference type="InterPro" id="IPR055705">
    <property type="entry name" value="DUF7281"/>
</dbReference>
<feature type="domain" description="DUF7281" evidence="1">
    <location>
        <begin position="101"/>
        <end position="279"/>
    </location>
</feature>
<keyword evidence="3" id="KW-1185">Reference proteome</keyword>
<comment type="caution">
    <text evidence="2">The sequence shown here is derived from an EMBL/GenBank/DDBJ whole genome shotgun (WGS) entry which is preliminary data.</text>
</comment>
<dbReference type="RefSeq" id="WP_368380094.1">
    <property type="nucleotide sequence ID" value="NZ_JBFRYA010000001.1"/>
</dbReference>
<evidence type="ECO:0000259" key="1">
    <source>
        <dbReference type="Pfam" id="PF23947"/>
    </source>
</evidence>
<reference evidence="2 3" key="1">
    <citation type="journal article" date="2011" name="Int. J. Syst. Evol. Microbiol.">
        <title>Zhongshania antarctica gen. nov., sp. nov. and Zhongshania guokunii sp. nov., gammaproteobacteria respectively isolated from coastal attached (fast) ice and surface seawater of the Antarctic.</title>
        <authorList>
            <person name="Li H.J."/>
            <person name="Zhang X.Y."/>
            <person name="Chen C.X."/>
            <person name="Zhang Y.J."/>
            <person name="Gao Z.M."/>
            <person name="Yu Y."/>
            <person name="Chen X.L."/>
            <person name="Chen B."/>
            <person name="Zhang Y.Z."/>
        </authorList>
    </citation>
    <scope>NUCLEOTIDE SEQUENCE [LARGE SCALE GENOMIC DNA]</scope>
    <source>
        <strain evidence="2 3">ZS6-22T</strain>
    </source>
</reference>